<sequence length="30" mass="3334">MAIQCFPGMHVSKKTYLGMQRKMKSGACNS</sequence>
<gene>
    <name evidence="1" type="ordered locus">BMAA0322</name>
</gene>
<dbReference type="Proteomes" id="UP000006693">
    <property type="component" value="Chromosome 2"/>
</dbReference>
<evidence type="ECO:0000313" key="1">
    <source>
        <dbReference type="EMBL" id="AAU46156.1"/>
    </source>
</evidence>
<dbReference type="KEGG" id="bma:BMAA0322"/>
<dbReference type="HOGENOM" id="CLU_3402535_0_0_4"/>
<accession>A0A0H2WCC1</accession>
<evidence type="ECO:0000313" key="2">
    <source>
        <dbReference type="Proteomes" id="UP000006693"/>
    </source>
</evidence>
<proteinExistence type="predicted"/>
<dbReference type="EMBL" id="CP000011">
    <property type="protein sequence ID" value="AAU46156.1"/>
    <property type="molecule type" value="Genomic_DNA"/>
</dbReference>
<protein>
    <submittedName>
        <fullName evidence="1">Uncharacterized protein</fullName>
    </submittedName>
</protein>
<organism evidence="1 2">
    <name type="scientific">Burkholderia mallei (strain ATCC 23344)</name>
    <dbReference type="NCBI Taxonomy" id="243160"/>
    <lineage>
        <taxon>Bacteria</taxon>
        <taxon>Pseudomonadati</taxon>
        <taxon>Pseudomonadota</taxon>
        <taxon>Betaproteobacteria</taxon>
        <taxon>Burkholderiales</taxon>
        <taxon>Burkholderiaceae</taxon>
        <taxon>Burkholderia</taxon>
        <taxon>pseudomallei group</taxon>
    </lineage>
</organism>
<reference evidence="1 2" key="1">
    <citation type="journal article" date="2004" name="Proc. Natl. Acad. Sci. U.S.A.">
        <title>Structural flexibility in the Burkholderia mallei genome.</title>
        <authorList>
            <person name="Nierman W.C."/>
            <person name="DeShazer D."/>
            <person name="Kim H.S."/>
            <person name="Tettelin H."/>
            <person name="Nelson K.E."/>
            <person name="Feldblyum T."/>
            <person name="Ulrich R.L."/>
            <person name="Ronning C.M."/>
            <person name="Brinkac L.M."/>
            <person name="Daugherty S.C."/>
            <person name="Davidsen T.D."/>
            <person name="Deboy R.T."/>
            <person name="Dimitrov G."/>
            <person name="Dodson R.J."/>
            <person name="Durkin A.S."/>
            <person name="Gwinn M.L."/>
            <person name="Haft D.H."/>
            <person name="Khouri H."/>
            <person name="Kolonay J.F."/>
            <person name="Madupu R."/>
            <person name="Mohammoud Y."/>
            <person name="Nelson W.C."/>
            <person name="Radune D."/>
            <person name="Romero C.M."/>
            <person name="Sarria S."/>
            <person name="Selengut J."/>
            <person name="Shamblin C."/>
            <person name="Sullivan S.A."/>
            <person name="White O."/>
            <person name="Yu Y."/>
            <person name="Zafar N."/>
            <person name="Zhou L."/>
            <person name="Fraser C.M."/>
        </authorList>
    </citation>
    <scope>NUCLEOTIDE SEQUENCE [LARGE SCALE GENOMIC DNA]</scope>
    <source>
        <strain evidence="1 2">ATCC 23344</strain>
    </source>
</reference>
<name>A0A0H2WCC1_BURMA</name>
<dbReference type="AlphaFoldDB" id="A0A0H2WCC1"/>
<keyword evidence="2" id="KW-1185">Reference proteome</keyword>